<evidence type="ECO:0000256" key="2">
    <source>
        <dbReference type="ARBA" id="ARBA00022603"/>
    </source>
</evidence>
<dbReference type="AlphaFoldDB" id="A0A6A6QNW0"/>
<proteinExistence type="inferred from homology"/>
<reference evidence="5" key="1">
    <citation type="journal article" date="2020" name="Stud. Mycol.">
        <title>101 Dothideomycetes genomes: a test case for predicting lifestyles and emergence of pathogens.</title>
        <authorList>
            <person name="Haridas S."/>
            <person name="Albert R."/>
            <person name="Binder M."/>
            <person name="Bloem J."/>
            <person name="Labutti K."/>
            <person name="Salamov A."/>
            <person name="Andreopoulos B."/>
            <person name="Baker S."/>
            <person name="Barry K."/>
            <person name="Bills G."/>
            <person name="Bluhm B."/>
            <person name="Cannon C."/>
            <person name="Castanera R."/>
            <person name="Culley D."/>
            <person name="Daum C."/>
            <person name="Ezra D."/>
            <person name="Gonzalez J."/>
            <person name="Henrissat B."/>
            <person name="Kuo A."/>
            <person name="Liang C."/>
            <person name="Lipzen A."/>
            <person name="Lutzoni F."/>
            <person name="Magnuson J."/>
            <person name="Mondo S."/>
            <person name="Nolan M."/>
            <person name="Ohm R."/>
            <person name="Pangilinan J."/>
            <person name="Park H.-J."/>
            <person name="Ramirez L."/>
            <person name="Alfaro M."/>
            <person name="Sun H."/>
            <person name="Tritt A."/>
            <person name="Yoshinaga Y."/>
            <person name="Zwiers L.-H."/>
            <person name="Turgeon B."/>
            <person name="Goodwin S."/>
            <person name="Spatafora J."/>
            <person name="Crous P."/>
            <person name="Grigoriev I."/>
        </authorList>
    </citation>
    <scope>NUCLEOTIDE SEQUENCE</scope>
    <source>
        <strain evidence="5">CBS 269.34</strain>
    </source>
</reference>
<accession>A0A6A6QNW0</accession>
<protein>
    <recommendedName>
        <fullName evidence="7">Methyltransferase domain-containing protein</fullName>
    </recommendedName>
</protein>
<evidence type="ECO:0000256" key="3">
    <source>
        <dbReference type="ARBA" id="ARBA00022679"/>
    </source>
</evidence>
<dbReference type="PANTHER" id="PTHR13610:SF11">
    <property type="entry name" value="METHYLTRANSFERASE DOMAIN-CONTAINING PROTEIN"/>
    <property type="match status" value="1"/>
</dbReference>
<dbReference type="InterPro" id="IPR026170">
    <property type="entry name" value="FAM173A/B"/>
</dbReference>
<name>A0A6A6QNW0_9PEZI</name>
<sequence>MRARASPVHKPVPPSKYFDQYSPCHTPNSRLQASTARIPKHPLSVLIYSNLSRGSGTKAPKAFPIMASSVVPVPGLVPPTKLDESDAPTDEWDTTLFAFHDLDYIPSGYGGILAPYIETGPGTMRAAVKLMGLDLAPNTSPPFIRQVICDLGSGDGEFLIGLLGYVNAITNTTTTSSVHGVGIDYNAALIDTANTNAISAGVNAKWVVYDFNEDKNDLVSQLSAAGVTHVFTYLVPKQLALKTVRAILTRLCESGVMVCCHKFQPNYLTATRRDALMDLVVYEHAPGAETDR</sequence>
<dbReference type="Gene3D" id="3.40.50.150">
    <property type="entry name" value="Vaccinia Virus protein VP39"/>
    <property type="match status" value="1"/>
</dbReference>
<comment type="similarity">
    <text evidence="1">Belongs to the ANT/ATPSC lysine N-methyltransferase family.</text>
</comment>
<keyword evidence="6" id="KW-1185">Reference proteome</keyword>
<dbReference type="GO" id="GO:1905706">
    <property type="term" value="P:regulation of mitochondrial ATP synthesis coupled proton transport"/>
    <property type="evidence" value="ECO:0007669"/>
    <property type="project" value="TreeGrafter"/>
</dbReference>
<dbReference type="EMBL" id="MU004191">
    <property type="protein sequence ID" value="KAF2493922.1"/>
    <property type="molecule type" value="Genomic_DNA"/>
</dbReference>
<dbReference type="SUPFAM" id="SSF53335">
    <property type="entry name" value="S-adenosyl-L-methionine-dependent methyltransferases"/>
    <property type="match status" value="1"/>
</dbReference>
<evidence type="ECO:0008006" key="7">
    <source>
        <dbReference type="Google" id="ProtNLM"/>
    </source>
</evidence>
<dbReference type="Proteomes" id="UP000799750">
    <property type="component" value="Unassembled WGS sequence"/>
</dbReference>
<gene>
    <name evidence="5" type="ORF">BU16DRAFT_590748</name>
</gene>
<evidence type="ECO:0000313" key="5">
    <source>
        <dbReference type="EMBL" id="KAF2493922.1"/>
    </source>
</evidence>
<dbReference type="GO" id="GO:0016279">
    <property type="term" value="F:protein-lysine N-methyltransferase activity"/>
    <property type="evidence" value="ECO:0007669"/>
    <property type="project" value="InterPro"/>
</dbReference>
<organism evidence="5 6">
    <name type="scientific">Lophium mytilinum</name>
    <dbReference type="NCBI Taxonomy" id="390894"/>
    <lineage>
        <taxon>Eukaryota</taxon>
        <taxon>Fungi</taxon>
        <taxon>Dikarya</taxon>
        <taxon>Ascomycota</taxon>
        <taxon>Pezizomycotina</taxon>
        <taxon>Dothideomycetes</taxon>
        <taxon>Pleosporomycetidae</taxon>
        <taxon>Mytilinidiales</taxon>
        <taxon>Mytilinidiaceae</taxon>
        <taxon>Lophium</taxon>
    </lineage>
</organism>
<dbReference type="GO" id="GO:0032259">
    <property type="term" value="P:methylation"/>
    <property type="evidence" value="ECO:0007669"/>
    <property type="project" value="UniProtKB-KW"/>
</dbReference>
<evidence type="ECO:0000313" key="6">
    <source>
        <dbReference type="Proteomes" id="UP000799750"/>
    </source>
</evidence>
<dbReference type="InterPro" id="IPR029063">
    <property type="entry name" value="SAM-dependent_MTases_sf"/>
</dbReference>
<evidence type="ECO:0000256" key="4">
    <source>
        <dbReference type="ARBA" id="ARBA00022691"/>
    </source>
</evidence>
<keyword evidence="4" id="KW-0949">S-adenosyl-L-methionine</keyword>
<dbReference type="GO" id="GO:0005739">
    <property type="term" value="C:mitochondrion"/>
    <property type="evidence" value="ECO:0007669"/>
    <property type="project" value="TreeGrafter"/>
</dbReference>
<dbReference type="CDD" id="cd02440">
    <property type="entry name" value="AdoMet_MTases"/>
    <property type="match status" value="1"/>
</dbReference>
<keyword evidence="2" id="KW-0489">Methyltransferase</keyword>
<keyword evidence="3" id="KW-0808">Transferase</keyword>
<dbReference type="PANTHER" id="PTHR13610">
    <property type="entry name" value="METHYLTRANSFERASE DOMAIN-CONTAINING PROTEIN"/>
    <property type="match status" value="1"/>
</dbReference>
<dbReference type="OrthoDB" id="2905359at2759"/>
<evidence type="ECO:0000256" key="1">
    <source>
        <dbReference type="ARBA" id="ARBA00010633"/>
    </source>
</evidence>